<dbReference type="PROSITE" id="PS00154">
    <property type="entry name" value="ATPASE_E1_E2"/>
    <property type="match status" value="1"/>
</dbReference>
<feature type="non-terminal residue" evidence="7">
    <location>
        <position position="106"/>
    </location>
</feature>
<dbReference type="Gene3D" id="3.40.1110.10">
    <property type="entry name" value="Calcium-transporting ATPase, cytoplasmic domain N"/>
    <property type="match status" value="1"/>
</dbReference>
<keyword evidence="4 6" id="KW-0472">Membrane</keyword>
<dbReference type="SUPFAM" id="SSF81665">
    <property type="entry name" value="Calcium ATPase, transmembrane domain M"/>
    <property type="match status" value="1"/>
</dbReference>
<protein>
    <submittedName>
        <fullName evidence="7">ATPase</fullName>
    </submittedName>
</protein>
<dbReference type="Proteomes" id="UP000471166">
    <property type="component" value="Unassembled WGS sequence"/>
</dbReference>
<accession>A0A6P1CWW0</accession>
<reference evidence="7 8" key="1">
    <citation type="submission" date="2020-01" db="EMBL/GenBank/DDBJ databases">
        <title>Genetics and antimicrobial susceptibilities of Nocardia species isolated from the soil; a comparison with species isolated from humans.</title>
        <authorList>
            <person name="Carrasco G."/>
            <person name="Monzon S."/>
            <person name="Sansegundo M."/>
            <person name="Garcia E."/>
            <person name="Garrido N."/>
            <person name="Medina M.J."/>
            <person name="Villalon P."/>
            <person name="Ramirez-Arocha A.C."/>
            <person name="Jimenez P."/>
            <person name="Cuesta I."/>
            <person name="Valdezate S."/>
        </authorList>
    </citation>
    <scope>NUCLEOTIDE SEQUENCE [LARGE SCALE GENOMIC DNA]</scope>
    <source>
        <strain evidence="7 8">CNM20110626</strain>
    </source>
</reference>
<dbReference type="GO" id="GO:0012505">
    <property type="term" value="C:endomembrane system"/>
    <property type="evidence" value="ECO:0007669"/>
    <property type="project" value="UniProtKB-SubCell"/>
</dbReference>
<dbReference type="GO" id="GO:0000166">
    <property type="term" value="F:nucleotide binding"/>
    <property type="evidence" value="ECO:0007669"/>
    <property type="project" value="InterPro"/>
</dbReference>
<dbReference type="PANTHER" id="PTHR42861">
    <property type="entry name" value="CALCIUM-TRANSPORTING ATPASE"/>
    <property type="match status" value="1"/>
</dbReference>
<dbReference type="Gene3D" id="1.20.1110.10">
    <property type="entry name" value="Calcium-transporting ATPase, transmembrane domain"/>
    <property type="match status" value="1"/>
</dbReference>
<feature type="non-terminal residue" evidence="7">
    <location>
        <position position="1"/>
    </location>
</feature>
<feature type="transmembrane region" description="Helical" evidence="6">
    <location>
        <begin position="12"/>
        <end position="29"/>
    </location>
</feature>
<dbReference type="InterPro" id="IPR023214">
    <property type="entry name" value="HAD_sf"/>
</dbReference>
<gene>
    <name evidence="7" type="ORF">GV791_31635</name>
</gene>
<evidence type="ECO:0000256" key="5">
    <source>
        <dbReference type="SAM" id="MobiDB-lite"/>
    </source>
</evidence>
<evidence type="ECO:0000256" key="4">
    <source>
        <dbReference type="ARBA" id="ARBA00023136"/>
    </source>
</evidence>
<comment type="caution">
    <text evidence="7">The sequence shown here is derived from an EMBL/GenBank/DDBJ whole genome shotgun (WGS) entry which is preliminary data.</text>
</comment>
<keyword evidence="3 6" id="KW-1133">Transmembrane helix</keyword>
<evidence type="ECO:0000313" key="8">
    <source>
        <dbReference type="Proteomes" id="UP000471166"/>
    </source>
</evidence>
<organism evidence="7 8">
    <name type="scientific">Nocardia cyriacigeorgica</name>
    <dbReference type="NCBI Taxonomy" id="135487"/>
    <lineage>
        <taxon>Bacteria</taxon>
        <taxon>Bacillati</taxon>
        <taxon>Actinomycetota</taxon>
        <taxon>Actinomycetes</taxon>
        <taxon>Mycobacteriales</taxon>
        <taxon>Nocardiaceae</taxon>
        <taxon>Nocardia</taxon>
    </lineage>
</organism>
<dbReference type="EMBL" id="JAAGVB010000366">
    <property type="protein sequence ID" value="NEW37069.1"/>
    <property type="molecule type" value="Genomic_DNA"/>
</dbReference>
<keyword evidence="2 6" id="KW-0812">Transmembrane</keyword>
<name>A0A6P1CWW0_9NOCA</name>
<feature type="region of interest" description="Disordered" evidence="5">
    <location>
        <begin position="84"/>
        <end position="106"/>
    </location>
</feature>
<dbReference type="AlphaFoldDB" id="A0A6P1CWW0"/>
<evidence type="ECO:0000256" key="2">
    <source>
        <dbReference type="ARBA" id="ARBA00022692"/>
    </source>
</evidence>
<proteinExistence type="predicted"/>
<sequence length="106" mass="11013">LDRLAVAAVPEFLPAVVTLALAMGARHMAARHALIRKLPAVETLGSVTVLATDKTGTLTEGRMVARTLWTPDGVAEVSGSGYAPDGAVHADGQVLAPSDRRDVTEL</sequence>
<dbReference type="InterPro" id="IPR018303">
    <property type="entry name" value="ATPase_P-typ_P_site"/>
</dbReference>
<comment type="subcellular location">
    <subcellularLocation>
        <location evidence="1">Endomembrane system</location>
        <topology evidence="1">Multi-pass membrane protein</topology>
    </subcellularLocation>
</comment>
<evidence type="ECO:0000256" key="1">
    <source>
        <dbReference type="ARBA" id="ARBA00004127"/>
    </source>
</evidence>
<dbReference type="InterPro" id="IPR023298">
    <property type="entry name" value="ATPase_P-typ_TM_dom_sf"/>
</dbReference>
<evidence type="ECO:0000256" key="3">
    <source>
        <dbReference type="ARBA" id="ARBA00022989"/>
    </source>
</evidence>
<dbReference type="InterPro" id="IPR023299">
    <property type="entry name" value="ATPase_P-typ_cyto_dom_N"/>
</dbReference>
<evidence type="ECO:0000256" key="6">
    <source>
        <dbReference type="SAM" id="Phobius"/>
    </source>
</evidence>
<evidence type="ECO:0000313" key="7">
    <source>
        <dbReference type="EMBL" id="NEW37069.1"/>
    </source>
</evidence>
<dbReference type="SUPFAM" id="SSF81660">
    <property type="entry name" value="Metal cation-transporting ATPase, ATP-binding domain N"/>
    <property type="match status" value="1"/>
</dbReference>
<dbReference type="Gene3D" id="3.40.50.1000">
    <property type="entry name" value="HAD superfamily/HAD-like"/>
    <property type="match status" value="1"/>
</dbReference>